<sequence>MSEAKGCARGRKCESDRSAGPPATSRQPSVNRTSTRRQPSGSPVCLPFPHESRFPEDRPRRPGAHRPGRRPADLDPRPARREDPRGRRERGDGSGGPAAASRTDLERRITDYTARFGADTGYLPPGHADREAVAHAVGLLLDGRRAQAAARLAALDFDLRTVTDSATGRRYAEIADRTDTGPAPRGWGRVYLDLSAPVRWSVQVPHPVADARTEQLGVGVLRGTPGGALVIAGAHRDAGTGDAADVAHRRDTVFAAVCAELAGRGLPGLQIHGFADDSAPDYDVIASTGRATHESRAAARALATALRTRDFTVCRAWARSCPLEGHTNEQGRTAAARDSTFLHVEFANAIRTDHRAAARAVAAMNEVTARWEGGSGPAPLHR</sequence>
<accession>A0ABP5TNN5</accession>
<keyword evidence="3" id="KW-1185">Reference proteome</keyword>
<feature type="compositionally biased region" description="Basic and acidic residues" evidence="1">
    <location>
        <begin position="50"/>
        <end position="60"/>
    </location>
</feature>
<comment type="caution">
    <text evidence="2">The sequence shown here is derived from an EMBL/GenBank/DDBJ whole genome shotgun (WGS) entry which is preliminary data.</text>
</comment>
<name>A0ABP5TNN5_9ACTN</name>
<feature type="compositionally biased region" description="Basic and acidic residues" evidence="1">
    <location>
        <begin position="70"/>
        <end position="92"/>
    </location>
</feature>
<dbReference type="EMBL" id="BAAASD010000027">
    <property type="protein sequence ID" value="GAA2357742.1"/>
    <property type="molecule type" value="Genomic_DNA"/>
</dbReference>
<protein>
    <submittedName>
        <fullName evidence="2">Uncharacterized protein</fullName>
    </submittedName>
</protein>
<reference evidence="3" key="1">
    <citation type="journal article" date="2019" name="Int. J. Syst. Evol. Microbiol.">
        <title>The Global Catalogue of Microorganisms (GCM) 10K type strain sequencing project: providing services to taxonomists for standard genome sequencing and annotation.</title>
        <authorList>
            <consortium name="The Broad Institute Genomics Platform"/>
            <consortium name="The Broad Institute Genome Sequencing Center for Infectious Disease"/>
            <person name="Wu L."/>
            <person name="Ma J."/>
        </authorList>
    </citation>
    <scope>NUCLEOTIDE SEQUENCE [LARGE SCALE GENOMIC DNA]</scope>
    <source>
        <strain evidence="3">JCM 4316</strain>
    </source>
</reference>
<feature type="region of interest" description="Disordered" evidence="1">
    <location>
        <begin position="1"/>
        <end position="106"/>
    </location>
</feature>
<dbReference type="RefSeq" id="WP_346176985.1">
    <property type="nucleotide sequence ID" value="NZ_BAAASD010000027.1"/>
</dbReference>
<proteinExistence type="predicted"/>
<gene>
    <name evidence="2" type="ORF">GCM10010246_54110</name>
</gene>
<organism evidence="2 3">
    <name type="scientific">Streptomyces cuspidosporus</name>
    <dbReference type="NCBI Taxonomy" id="66882"/>
    <lineage>
        <taxon>Bacteria</taxon>
        <taxon>Bacillati</taxon>
        <taxon>Actinomycetota</taxon>
        <taxon>Actinomycetes</taxon>
        <taxon>Kitasatosporales</taxon>
        <taxon>Streptomycetaceae</taxon>
        <taxon>Streptomyces</taxon>
    </lineage>
</organism>
<evidence type="ECO:0000313" key="3">
    <source>
        <dbReference type="Proteomes" id="UP001500253"/>
    </source>
</evidence>
<feature type="compositionally biased region" description="Polar residues" evidence="1">
    <location>
        <begin position="24"/>
        <end position="41"/>
    </location>
</feature>
<evidence type="ECO:0000256" key="1">
    <source>
        <dbReference type="SAM" id="MobiDB-lite"/>
    </source>
</evidence>
<evidence type="ECO:0000313" key="2">
    <source>
        <dbReference type="EMBL" id="GAA2357742.1"/>
    </source>
</evidence>
<dbReference type="Proteomes" id="UP001500253">
    <property type="component" value="Unassembled WGS sequence"/>
</dbReference>